<dbReference type="PANTHER" id="PTHR12526:SF622">
    <property type="entry name" value="GLYCOSYLTRANSFERASE (GROUP I)"/>
    <property type="match status" value="1"/>
</dbReference>
<reference evidence="2 3" key="1">
    <citation type="submission" date="2019-01" db="EMBL/GenBank/DDBJ databases">
        <authorList>
            <person name="B I."/>
            <person name="Ch S."/>
            <person name="Ch V.R."/>
        </authorList>
    </citation>
    <scope>NUCLEOTIDE SEQUENCE [LARGE SCALE GENOMIC DNA]</scope>
    <source>
        <strain evidence="2 3">JC507</strain>
    </source>
</reference>
<evidence type="ECO:0000313" key="2">
    <source>
        <dbReference type="EMBL" id="THV56204.1"/>
    </source>
</evidence>
<dbReference type="Gene3D" id="3.40.50.2000">
    <property type="entry name" value="Glycogen Phosphorylase B"/>
    <property type="match status" value="2"/>
</dbReference>
<dbReference type="EMBL" id="SDLV01000058">
    <property type="protein sequence ID" value="THV56204.1"/>
    <property type="molecule type" value="Genomic_DNA"/>
</dbReference>
<proteinExistence type="predicted"/>
<dbReference type="PANTHER" id="PTHR12526">
    <property type="entry name" value="GLYCOSYLTRANSFERASE"/>
    <property type="match status" value="1"/>
</dbReference>
<keyword evidence="3" id="KW-1185">Reference proteome</keyword>
<dbReference type="Pfam" id="PF13692">
    <property type="entry name" value="Glyco_trans_1_4"/>
    <property type="match status" value="1"/>
</dbReference>
<name>A0ABY2R1P5_9FLAO</name>
<dbReference type="CDD" id="cd03794">
    <property type="entry name" value="GT4_WbuB-like"/>
    <property type="match status" value="1"/>
</dbReference>
<sequence>MNIWLISKYASPPQYAKAPSRLFYLAREFKKLGNEALLITSDANHFANCPETDKIYNDEEQDEVAIRWIKTKKYIRTASKDRILSWFDFERKLFSMKLSNMAKPDVVIVSSLSIFTIIYGYYLKKKFGSFLVFEIRDIWPLTMTEEAGFSKWHPLVLLIGFIEKFGYKKSDLVAGTMPRLDLHVEQLLGYQRPFHCSPLGFDPENYSEDFLKERNPFLDIIPSDKIIVGYAGSMGVTNALEPFIETVKMMKDDNNIHFVLVGSGDLRASYEETLKDCSNVTFLQRIQQSEVKYFLDACDILYLSTKDSKVWDYGQSMNKVVEYMLAAKPIIASYTGYPSMINEADCGKFINSTSAEDIKDAILYYGNMSVEERMEIGDKGRKWIFENRTYPVLGKKYMDAILFHSVKQKN</sequence>
<keyword evidence="1" id="KW-0812">Transmembrane</keyword>
<gene>
    <name evidence="2" type="ORF">EK417_20145</name>
</gene>
<accession>A0ABY2R1P5</accession>
<dbReference type="RefSeq" id="WP_136523176.1">
    <property type="nucleotide sequence ID" value="NZ_SDLV01000058.1"/>
</dbReference>
<keyword evidence="1" id="KW-1133">Transmembrane helix</keyword>
<protein>
    <submittedName>
        <fullName evidence="2">Glycosyltransferase WbuB</fullName>
    </submittedName>
</protein>
<organism evidence="2 3">
    <name type="scientific">Chryseobacterium candidae</name>
    <dbReference type="NCBI Taxonomy" id="1978493"/>
    <lineage>
        <taxon>Bacteria</taxon>
        <taxon>Pseudomonadati</taxon>
        <taxon>Bacteroidota</taxon>
        <taxon>Flavobacteriia</taxon>
        <taxon>Flavobacteriales</taxon>
        <taxon>Weeksellaceae</taxon>
        <taxon>Chryseobacterium group</taxon>
        <taxon>Chryseobacterium</taxon>
    </lineage>
</organism>
<keyword evidence="1" id="KW-0472">Membrane</keyword>
<feature type="transmembrane region" description="Helical" evidence="1">
    <location>
        <begin position="106"/>
        <end position="123"/>
    </location>
</feature>
<dbReference type="SUPFAM" id="SSF53756">
    <property type="entry name" value="UDP-Glycosyltransferase/glycogen phosphorylase"/>
    <property type="match status" value="1"/>
</dbReference>
<comment type="caution">
    <text evidence="2">The sequence shown here is derived from an EMBL/GenBank/DDBJ whole genome shotgun (WGS) entry which is preliminary data.</text>
</comment>
<evidence type="ECO:0000256" key="1">
    <source>
        <dbReference type="SAM" id="Phobius"/>
    </source>
</evidence>
<evidence type="ECO:0000313" key="3">
    <source>
        <dbReference type="Proteomes" id="UP000306038"/>
    </source>
</evidence>
<dbReference type="Proteomes" id="UP000306038">
    <property type="component" value="Unassembled WGS sequence"/>
</dbReference>